<dbReference type="Pfam" id="PF01266">
    <property type="entry name" value="DAO"/>
    <property type="match status" value="1"/>
</dbReference>
<dbReference type="EC" id="1.-.-.-" evidence="3"/>
<proteinExistence type="predicted"/>
<dbReference type="Gene3D" id="3.50.50.60">
    <property type="entry name" value="FAD/NAD(P)-binding domain"/>
    <property type="match status" value="1"/>
</dbReference>
<sequence length="375" mass="40226">MSEQKNTAEMLVIGGGVIGTSIAYHAAKAGIDVVLVEKNQFGAATTSQTARAFRTYFPRKPHDSEMATRSLAEYKQFSETMGVDLGLENLGLLTILTSPQQVAELEADLADHREAGAAVEMVTAAQAVELNPWLDPDTIEAAVWNPATYRIKPEAIVQGYVEGARRHGARLFSNVAVTGLDSDSGVVSTTAGDFTAQSIVIAAGPLSGDVAKLAGLDLPVWGQFAELLHSDAIRTDRDVHNLPFTFHPVSGLKTMGMGKAFLVGLERISKQDGLRDIWYQAAVDELPKWYPELEGVKLYSAWTGSLDVTPTKSAIIGKGTGKHERVLFAAGFTGHGLAQAPLAGQIIRDLYLGHNPNVDLTPYSLGLNLARLEAF</sequence>
<dbReference type="GO" id="GO:0016491">
    <property type="term" value="F:oxidoreductase activity"/>
    <property type="evidence" value="ECO:0007669"/>
    <property type="project" value="UniProtKB-KW"/>
</dbReference>
<dbReference type="RefSeq" id="WP_053788044.1">
    <property type="nucleotide sequence ID" value="NZ_CP165727.1"/>
</dbReference>
<evidence type="ECO:0000313" key="3">
    <source>
        <dbReference type="EMBL" id="XDV62727.1"/>
    </source>
</evidence>
<organism evidence="3">
    <name type="scientific">Streptomyces sp. R33</name>
    <dbReference type="NCBI Taxonomy" id="3238629"/>
    <lineage>
        <taxon>Bacteria</taxon>
        <taxon>Bacillati</taxon>
        <taxon>Actinomycetota</taxon>
        <taxon>Actinomycetes</taxon>
        <taxon>Kitasatosporales</taxon>
        <taxon>Streptomycetaceae</taxon>
        <taxon>Streptomyces</taxon>
    </lineage>
</organism>
<dbReference type="AlphaFoldDB" id="A0AB39Y105"/>
<dbReference type="PANTHER" id="PTHR13847">
    <property type="entry name" value="SARCOSINE DEHYDROGENASE-RELATED"/>
    <property type="match status" value="1"/>
</dbReference>
<feature type="domain" description="FAD dependent oxidoreductase" evidence="2">
    <location>
        <begin position="11"/>
        <end position="350"/>
    </location>
</feature>
<accession>A0AB39Y105</accession>
<dbReference type="SUPFAM" id="SSF51905">
    <property type="entry name" value="FAD/NAD(P)-binding domain"/>
    <property type="match status" value="1"/>
</dbReference>
<evidence type="ECO:0000256" key="1">
    <source>
        <dbReference type="ARBA" id="ARBA00023002"/>
    </source>
</evidence>
<dbReference type="GO" id="GO:0005737">
    <property type="term" value="C:cytoplasm"/>
    <property type="evidence" value="ECO:0007669"/>
    <property type="project" value="TreeGrafter"/>
</dbReference>
<reference evidence="3" key="1">
    <citation type="submission" date="2024-08" db="EMBL/GenBank/DDBJ databases">
        <authorList>
            <person name="Yu S.T."/>
        </authorList>
    </citation>
    <scope>NUCLEOTIDE SEQUENCE</scope>
    <source>
        <strain evidence="3">R33</strain>
    </source>
</reference>
<keyword evidence="1 3" id="KW-0560">Oxidoreductase</keyword>
<dbReference type="InterPro" id="IPR036188">
    <property type="entry name" value="FAD/NAD-bd_sf"/>
</dbReference>
<dbReference type="Gene3D" id="3.30.9.10">
    <property type="entry name" value="D-Amino Acid Oxidase, subunit A, domain 2"/>
    <property type="match status" value="1"/>
</dbReference>
<gene>
    <name evidence="3" type="ORF">AB5J51_07125</name>
</gene>
<evidence type="ECO:0000259" key="2">
    <source>
        <dbReference type="Pfam" id="PF01266"/>
    </source>
</evidence>
<dbReference type="PANTHER" id="PTHR13847:SF287">
    <property type="entry name" value="FAD-DEPENDENT OXIDOREDUCTASE DOMAIN-CONTAINING PROTEIN 1"/>
    <property type="match status" value="1"/>
</dbReference>
<dbReference type="InterPro" id="IPR006076">
    <property type="entry name" value="FAD-dep_OxRdtase"/>
</dbReference>
<dbReference type="EMBL" id="CP165727">
    <property type="protein sequence ID" value="XDV62727.1"/>
    <property type="molecule type" value="Genomic_DNA"/>
</dbReference>
<name>A0AB39Y105_9ACTN</name>
<protein>
    <submittedName>
        <fullName evidence="3">NAD(P)/FAD-dependent oxidoreductase</fullName>
        <ecNumber evidence="3">1.-.-.-</ecNumber>
    </submittedName>
</protein>